<reference evidence="4 5" key="1">
    <citation type="submission" date="2021-10" db="EMBL/GenBank/DDBJ databases">
        <title>Alishewanella koreense sp. nov. isolated from seawater of southwestern coast in South Korea and the proposal for the reclassification of Rheinheimera perlucida and Rheinheimera tuosuensis as Arsukibacterium perlucida and Arsukibacterium tuosuensis.</title>
        <authorList>
            <person name="Kim K.H."/>
            <person name="Ruan W."/>
            <person name="Kim K.R."/>
            <person name="Baek J.H."/>
            <person name="Jeon C.O."/>
        </authorList>
    </citation>
    <scope>NUCLEOTIDE SEQUENCE [LARGE SCALE GENOMIC DNA]</scope>
    <source>
        <strain evidence="4 5">16-MA</strain>
    </source>
</reference>
<dbReference type="PANTHER" id="PTHR43420:SF12">
    <property type="entry name" value="N-ACETYLTRANSFERASE DOMAIN-CONTAINING PROTEIN"/>
    <property type="match status" value="1"/>
</dbReference>
<evidence type="ECO:0000256" key="1">
    <source>
        <dbReference type="ARBA" id="ARBA00022679"/>
    </source>
</evidence>
<comment type="caution">
    <text evidence="4">The sequence shown here is derived from an EMBL/GenBank/DDBJ whole genome shotgun (WGS) entry which is preliminary data.</text>
</comment>
<dbReference type="InterPro" id="IPR021770">
    <property type="entry name" value="DUF3335"/>
</dbReference>
<evidence type="ECO:0000256" key="2">
    <source>
        <dbReference type="ARBA" id="ARBA00023315"/>
    </source>
</evidence>
<keyword evidence="1" id="KW-0808">Transferase</keyword>
<organism evidence="4 5">
    <name type="scientific">Alishewanella maricola</name>
    <dbReference type="NCBI Taxonomy" id="2795740"/>
    <lineage>
        <taxon>Bacteria</taxon>
        <taxon>Pseudomonadati</taxon>
        <taxon>Pseudomonadota</taxon>
        <taxon>Gammaproteobacteria</taxon>
        <taxon>Alteromonadales</taxon>
        <taxon>Alteromonadaceae</taxon>
        <taxon>Alishewanella</taxon>
    </lineage>
</organism>
<dbReference type="RefSeq" id="WP_226752308.1">
    <property type="nucleotide sequence ID" value="NZ_JAEINI020000017.1"/>
</dbReference>
<evidence type="ECO:0000313" key="4">
    <source>
        <dbReference type="EMBL" id="MCB5228244.1"/>
    </source>
</evidence>
<dbReference type="Pfam" id="PF00583">
    <property type="entry name" value="Acetyltransf_1"/>
    <property type="match status" value="1"/>
</dbReference>
<evidence type="ECO:0000259" key="3">
    <source>
        <dbReference type="PROSITE" id="PS51186"/>
    </source>
</evidence>
<sequence>MSDAQVQPSLSTICAAEVTDIATLVEIEQACFTTDKLSVRSFRRFISEKRSDLYIARYKNEIVGYYLLLYRRGTSLARLYSIALLPSARGTGIAAQLLKDAEERALERHCAFMRLEVRPDNAAAIRLYQKLGYHPFGVKLDFYEDHTDALCMQKQIHHFPAIAHQRVVPYIPQSTPFTCGPACLLMAFNYFMPEQYTPEHLEIDIWREATTVFMTSGHGGCGPYGLALAAERRGFASKIYVNQAGPLFLDTVRSADKKAVMQRVYHADHNKVLTANIPLAIVEPNLVLIQQLLDQGYILLVLISTWQFDRSKAPHWVVVCAIDEFFVYINDPDVADIPWLSNSERQYIPISHLVFLKAFGFGKKRLKAVVAIKSR</sequence>
<dbReference type="CDD" id="cd04301">
    <property type="entry name" value="NAT_SF"/>
    <property type="match status" value="1"/>
</dbReference>
<dbReference type="InterPro" id="IPR000182">
    <property type="entry name" value="GNAT_dom"/>
</dbReference>
<dbReference type="InterPro" id="IPR050680">
    <property type="entry name" value="YpeA/RimI_acetyltransf"/>
</dbReference>
<dbReference type="Gene3D" id="3.90.70.10">
    <property type="entry name" value="Cysteine proteinases"/>
    <property type="match status" value="1"/>
</dbReference>
<feature type="domain" description="N-acetyltransferase" evidence="3">
    <location>
        <begin position="11"/>
        <end position="157"/>
    </location>
</feature>
<dbReference type="EMBL" id="JAEINI020000017">
    <property type="protein sequence ID" value="MCB5228244.1"/>
    <property type="molecule type" value="Genomic_DNA"/>
</dbReference>
<dbReference type="Pfam" id="PF11814">
    <property type="entry name" value="DUF3335"/>
    <property type="match status" value="1"/>
</dbReference>
<dbReference type="InterPro" id="IPR016181">
    <property type="entry name" value="Acyl_CoA_acyltransferase"/>
</dbReference>
<dbReference type="SUPFAM" id="SSF55729">
    <property type="entry name" value="Acyl-CoA N-acyltransferases (Nat)"/>
    <property type="match status" value="1"/>
</dbReference>
<evidence type="ECO:0000313" key="5">
    <source>
        <dbReference type="Proteomes" id="UP000633814"/>
    </source>
</evidence>
<name>A0ABS8C7D9_9ALTE</name>
<keyword evidence="2" id="KW-0012">Acyltransferase</keyword>
<dbReference type="PROSITE" id="PS51186">
    <property type="entry name" value="GNAT"/>
    <property type="match status" value="1"/>
</dbReference>
<protein>
    <submittedName>
        <fullName evidence="4">GNAT family N-acetyltransferase/peptidase C39 family protein</fullName>
    </submittedName>
</protein>
<accession>A0ABS8C7D9</accession>
<gene>
    <name evidence="4" type="ORF">JAO78_015650</name>
</gene>
<dbReference type="Proteomes" id="UP000633814">
    <property type="component" value="Unassembled WGS sequence"/>
</dbReference>
<keyword evidence="5" id="KW-1185">Reference proteome</keyword>
<proteinExistence type="predicted"/>
<dbReference type="Gene3D" id="3.40.630.30">
    <property type="match status" value="1"/>
</dbReference>
<dbReference type="PANTHER" id="PTHR43420">
    <property type="entry name" value="ACETYLTRANSFERASE"/>
    <property type="match status" value="1"/>
</dbReference>